<evidence type="ECO:0000256" key="11">
    <source>
        <dbReference type="ARBA" id="ARBA00022759"/>
    </source>
</evidence>
<evidence type="ECO:0000256" key="14">
    <source>
        <dbReference type="HAMAP-Rule" id="MF_00052"/>
    </source>
</evidence>
<evidence type="ECO:0000256" key="10">
    <source>
        <dbReference type="ARBA" id="ARBA00022723"/>
    </source>
</evidence>
<name>A0A087PM40_9PROT</name>
<dbReference type="GO" id="GO:0005737">
    <property type="term" value="C:cytoplasm"/>
    <property type="evidence" value="ECO:0007669"/>
    <property type="project" value="UniProtKB-SubCell"/>
</dbReference>
<evidence type="ECO:0000256" key="3">
    <source>
        <dbReference type="ARBA" id="ARBA00004065"/>
    </source>
</evidence>
<reference evidence="17 18" key="1">
    <citation type="submission" date="2015-06" db="EMBL/GenBank/DDBJ databases">
        <title>Improved classification and identification of acetic acid bacteria using matrix-assisted laser desorption/ionization time-of-flight mass spectrometry; Gluconobacter nephelii and Gluconobacter uchimurae are later heterotypic synonyms of Gluconobacter japonicus and Gluconobacter oxydans, respectively.</title>
        <authorList>
            <person name="Li L."/>
            <person name="Cleenwerck I."/>
            <person name="De Vuyst L."/>
            <person name="Vandamme P."/>
        </authorList>
    </citation>
    <scope>NUCLEOTIDE SEQUENCE [LARGE SCALE GENOMIC DNA]</scope>
    <source>
        <strain evidence="17 18">LMG 1699</strain>
    </source>
</reference>
<comment type="similarity">
    <text evidence="5 14 16">Belongs to the RNase HII family.</text>
</comment>
<evidence type="ECO:0000313" key="17">
    <source>
        <dbReference type="EMBL" id="KXV67908.1"/>
    </source>
</evidence>
<keyword evidence="13 14" id="KW-0464">Manganese</keyword>
<evidence type="ECO:0000256" key="7">
    <source>
        <dbReference type="ARBA" id="ARBA00019179"/>
    </source>
</evidence>
<proteinExistence type="inferred from homology"/>
<dbReference type="PATRIC" id="fig|178901.10.peg.2387"/>
<comment type="subcellular location">
    <subcellularLocation>
        <location evidence="4 14">Cytoplasm</location>
    </subcellularLocation>
</comment>
<sequence>MPDFTREQQHGGRVAGVDEVGRGPLAGPVVAAAVVFGAGVPDDLAAVIDDSKKLKPAVREAIAARLPDVPGIEIGLGAASATEIDTLNIHHAAHLAMQRAVARLPRLPDYVLVDGNKLPSFGCSAEAIVGGDRLSLSIAAASIMAKVVRDRIMARLDVRWPAYGWERNAGYGTVVHREALSSVGVTPHHRKTFGTVRRQIEHLAMEGRA</sequence>
<keyword evidence="11 14" id="KW-0255">Endonuclease</keyword>
<dbReference type="CDD" id="cd07182">
    <property type="entry name" value="RNase_HII_bacteria_HII_like"/>
    <property type="match status" value="1"/>
</dbReference>
<dbReference type="PANTHER" id="PTHR10954:SF18">
    <property type="entry name" value="RIBONUCLEASE HII"/>
    <property type="match status" value="1"/>
</dbReference>
<dbReference type="HAMAP" id="MF_00052_B">
    <property type="entry name" value="RNase_HII_B"/>
    <property type="match status" value="1"/>
</dbReference>
<evidence type="ECO:0000256" key="6">
    <source>
        <dbReference type="ARBA" id="ARBA00012180"/>
    </source>
</evidence>
<comment type="catalytic activity">
    <reaction evidence="1 14 15 16">
        <text>Endonucleolytic cleavage to 5'-phosphomonoester.</text>
        <dbReference type="EC" id="3.1.26.4"/>
    </reaction>
</comment>
<evidence type="ECO:0000256" key="15">
    <source>
        <dbReference type="PROSITE-ProRule" id="PRU01319"/>
    </source>
</evidence>
<gene>
    <name evidence="14" type="primary">rnhB</name>
    <name evidence="17" type="ORF">AD951_13605</name>
</gene>
<dbReference type="GeneID" id="29559001"/>
<dbReference type="SUPFAM" id="SSF53098">
    <property type="entry name" value="Ribonuclease H-like"/>
    <property type="match status" value="1"/>
</dbReference>
<dbReference type="GO" id="GO:0004523">
    <property type="term" value="F:RNA-DNA hybrid ribonuclease activity"/>
    <property type="evidence" value="ECO:0007669"/>
    <property type="project" value="UniProtKB-UniRule"/>
</dbReference>
<dbReference type="PANTHER" id="PTHR10954">
    <property type="entry name" value="RIBONUCLEASE H2 SUBUNIT A"/>
    <property type="match status" value="1"/>
</dbReference>
<dbReference type="GO" id="GO:0043137">
    <property type="term" value="P:DNA replication, removal of RNA primer"/>
    <property type="evidence" value="ECO:0007669"/>
    <property type="project" value="TreeGrafter"/>
</dbReference>
<protein>
    <recommendedName>
        <fullName evidence="7 14">Ribonuclease HII</fullName>
        <shortName evidence="14">RNase HII</shortName>
        <ecNumber evidence="6 14">3.1.26.4</ecNumber>
    </recommendedName>
</protein>
<comment type="cofactor">
    <cofactor evidence="14 15">
        <name>Mn(2+)</name>
        <dbReference type="ChEBI" id="CHEBI:29035"/>
    </cofactor>
    <cofactor evidence="14 15">
        <name>Mg(2+)</name>
        <dbReference type="ChEBI" id="CHEBI:18420"/>
    </cofactor>
    <text evidence="14 15">Manganese or magnesium. Binds 1 divalent metal ion per monomer in the absence of substrate. May bind a second metal ion after substrate binding.</text>
</comment>
<evidence type="ECO:0000256" key="1">
    <source>
        <dbReference type="ARBA" id="ARBA00000077"/>
    </source>
</evidence>
<feature type="binding site" evidence="14 15">
    <location>
        <position position="114"/>
    </location>
    <ligand>
        <name>a divalent metal cation</name>
        <dbReference type="ChEBI" id="CHEBI:60240"/>
    </ligand>
</feature>
<evidence type="ECO:0000256" key="9">
    <source>
        <dbReference type="ARBA" id="ARBA00022722"/>
    </source>
</evidence>
<comment type="cofactor">
    <cofactor evidence="2">
        <name>Mg(2+)</name>
        <dbReference type="ChEBI" id="CHEBI:18420"/>
    </cofactor>
</comment>
<dbReference type="GO" id="GO:0032299">
    <property type="term" value="C:ribonuclease H2 complex"/>
    <property type="evidence" value="ECO:0007669"/>
    <property type="project" value="TreeGrafter"/>
</dbReference>
<organism evidence="17 18">
    <name type="scientific">Acetobacter malorum</name>
    <dbReference type="NCBI Taxonomy" id="178901"/>
    <lineage>
        <taxon>Bacteria</taxon>
        <taxon>Pseudomonadati</taxon>
        <taxon>Pseudomonadota</taxon>
        <taxon>Alphaproteobacteria</taxon>
        <taxon>Acetobacterales</taxon>
        <taxon>Acetobacteraceae</taxon>
        <taxon>Acetobacter</taxon>
    </lineage>
</organism>
<feature type="binding site" evidence="14 15">
    <location>
        <position position="19"/>
    </location>
    <ligand>
        <name>a divalent metal cation</name>
        <dbReference type="ChEBI" id="CHEBI:60240"/>
    </ligand>
</feature>
<dbReference type="NCBIfam" id="NF000595">
    <property type="entry name" value="PRK00015.1-3"/>
    <property type="match status" value="1"/>
</dbReference>
<evidence type="ECO:0000313" key="18">
    <source>
        <dbReference type="Proteomes" id="UP000075377"/>
    </source>
</evidence>
<keyword evidence="10 14" id="KW-0479">Metal-binding</keyword>
<evidence type="ECO:0000256" key="8">
    <source>
        <dbReference type="ARBA" id="ARBA00022490"/>
    </source>
</evidence>
<dbReference type="AlphaFoldDB" id="A0A087PM40"/>
<comment type="function">
    <text evidence="3 14 16">Endonuclease that specifically degrades the RNA of RNA-DNA hybrids.</text>
</comment>
<dbReference type="RefSeq" id="WP_043552292.1">
    <property type="nucleotide sequence ID" value="NZ_JBDNJR010000029.1"/>
</dbReference>
<comment type="caution">
    <text evidence="17">The sequence shown here is derived from an EMBL/GenBank/DDBJ whole genome shotgun (WGS) entry which is preliminary data.</text>
</comment>
<dbReference type="EMBL" id="LHZX01000315">
    <property type="protein sequence ID" value="KXV67908.1"/>
    <property type="molecule type" value="Genomic_DNA"/>
</dbReference>
<dbReference type="GO" id="GO:0006298">
    <property type="term" value="P:mismatch repair"/>
    <property type="evidence" value="ECO:0007669"/>
    <property type="project" value="TreeGrafter"/>
</dbReference>
<dbReference type="GO" id="GO:0003723">
    <property type="term" value="F:RNA binding"/>
    <property type="evidence" value="ECO:0007669"/>
    <property type="project" value="UniProtKB-UniRule"/>
</dbReference>
<dbReference type="Pfam" id="PF01351">
    <property type="entry name" value="RNase_HII"/>
    <property type="match status" value="1"/>
</dbReference>
<dbReference type="Proteomes" id="UP000075377">
    <property type="component" value="Unassembled WGS sequence"/>
</dbReference>
<evidence type="ECO:0000256" key="4">
    <source>
        <dbReference type="ARBA" id="ARBA00004496"/>
    </source>
</evidence>
<dbReference type="InterPro" id="IPR036397">
    <property type="entry name" value="RNaseH_sf"/>
</dbReference>
<accession>A0A087PM40</accession>
<evidence type="ECO:0000256" key="16">
    <source>
        <dbReference type="RuleBase" id="RU003515"/>
    </source>
</evidence>
<feature type="binding site" evidence="14 15">
    <location>
        <position position="18"/>
    </location>
    <ligand>
        <name>a divalent metal cation</name>
        <dbReference type="ChEBI" id="CHEBI:60240"/>
    </ligand>
</feature>
<dbReference type="GO" id="GO:0030145">
    <property type="term" value="F:manganese ion binding"/>
    <property type="evidence" value="ECO:0007669"/>
    <property type="project" value="UniProtKB-UniRule"/>
</dbReference>
<keyword evidence="12 14" id="KW-0378">Hydrolase</keyword>
<dbReference type="OrthoDB" id="9803420at2"/>
<evidence type="ECO:0000256" key="12">
    <source>
        <dbReference type="ARBA" id="ARBA00022801"/>
    </source>
</evidence>
<dbReference type="InterPro" id="IPR024567">
    <property type="entry name" value="RNase_HII/HIII_dom"/>
</dbReference>
<keyword evidence="9 14" id="KW-0540">Nuclease</keyword>
<dbReference type="PROSITE" id="PS51975">
    <property type="entry name" value="RNASE_H_2"/>
    <property type="match status" value="1"/>
</dbReference>
<dbReference type="InterPro" id="IPR001352">
    <property type="entry name" value="RNase_HII/HIII"/>
</dbReference>
<dbReference type="InterPro" id="IPR012337">
    <property type="entry name" value="RNaseH-like_sf"/>
</dbReference>
<dbReference type="Gene3D" id="3.30.420.10">
    <property type="entry name" value="Ribonuclease H-like superfamily/Ribonuclease H"/>
    <property type="match status" value="1"/>
</dbReference>
<dbReference type="InterPro" id="IPR022898">
    <property type="entry name" value="RNase_HII"/>
</dbReference>
<dbReference type="EC" id="3.1.26.4" evidence="6 14"/>
<evidence type="ECO:0000256" key="13">
    <source>
        <dbReference type="ARBA" id="ARBA00023211"/>
    </source>
</evidence>
<keyword evidence="8 14" id="KW-0963">Cytoplasm</keyword>
<evidence type="ECO:0000256" key="5">
    <source>
        <dbReference type="ARBA" id="ARBA00007383"/>
    </source>
</evidence>
<evidence type="ECO:0000256" key="2">
    <source>
        <dbReference type="ARBA" id="ARBA00001946"/>
    </source>
</evidence>